<dbReference type="KEGG" id="aalt:CC77DRAFT_1014990"/>
<evidence type="ECO:0000313" key="1">
    <source>
        <dbReference type="EMBL" id="OAG13230.1"/>
    </source>
</evidence>
<keyword evidence="2" id="KW-1185">Reference proteome</keyword>
<sequence>MFMNIAPYYPAQDLRGEEVVLDHPYSIVFHFWDELQRDLAAFRAFYFKSFQSEVEMHAQKCASFDYLWLLFGPGTIVFRQDDPKEGGQFPEYVVEPMNYLCKGKASSSSDRASSAGKWEWSLWDLGYSDGKLITQRYPFFH</sequence>
<dbReference type="GeneID" id="29109529"/>
<organism evidence="1 2">
    <name type="scientific">Alternaria alternata</name>
    <name type="common">Alternaria rot fungus</name>
    <name type="synonym">Torula alternata</name>
    <dbReference type="NCBI Taxonomy" id="5599"/>
    <lineage>
        <taxon>Eukaryota</taxon>
        <taxon>Fungi</taxon>
        <taxon>Dikarya</taxon>
        <taxon>Ascomycota</taxon>
        <taxon>Pezizomycotina</taxon>
        <taxon>Dothideomycetes</taxon>
        <taxon>Pleosporomycetidae</taxon>
        <taxon>Pleosporales</taxon>
        <taxon>Pleosporineae</taxon>
        <taxon>Pleosporaceae</taxon>
        <taxon>Alternaria</taxon>
        <taxon>Alternaria sect. Alternaria</taxon>
        <taxon>Alternaria alternata complex</taxon>
    </lineage>
</organism>
<dbReference type="Proteomes" id="UP000077248">
    <property type="component" value="Unassembled WGS sequence"/>
</dbReference>
<name>A0A177D263_ALTAL</name>
<dbReference type="RefSeq" id="XP_018378651.1">
    <property type="nucleotide sequence ID" value="XM_018523935.1"/>
</dbReference>
<dbReference type="VEuPathDB" id="FungiDB:CC77DRAFT_1014990"/>
<dbReference type="AlphaFoldDB" id="A0A177D263"/>
<protein>
    <submittedName>
        <fullName evidence="1">Uncharacterized protein</fullName>
    </submittedName>
</protein>
<dbReference type="EMBL" id="KV441518">
    <property type="protein sequence ID" value="OAG13230.1"/>
    <property type="molecule type" value="Genomic_DNA"/>
</dbReference>
<proteinExistence type="predicted"/>
<reference evidence="1 2" key="1">
    <citation type="submission" date="2016-05" db="EMBL/GenBank/DDBJ databases">
        <title>Comparative analysis of secretome profiles of manganese(II)-oxidizing ascomycete fungi.</title>
        <authorList>
            <consortium name="DOE Joint Genome Institute"/>
            <person name="Zeiner C.A."/>
            <person name="Purvine S.O."/>
            <person name="Zink E.M."/>
            <person name="Wu S."/>
            <person name="Pasa-Tolic L."/>
            <person name="Chaput D.L."/>
            <person name="Haridas S."/>
            <person name="Grigoriev I.V."/>
            <person name="Santelli C.M."/>
            <person name="Hansel C.M."/>
        </authorList>
    </citation>
    <scope>NUCLEOTIDE SEQUENCE [LARGE SCALE GENOMIC DNA]</scope>
    <source>
        <strain evidence="1 2">SRC1lrK2f</strain>
    </source>
</reference>
<accession>A0A177D263</accession>
<evidence type="ECO:0000313" key="2">
    <source>
        <dbReference type="Proteomes" id="UP000077248"/>
    </source>
</evidence>
<gene>
    <name evidence="1" type="ORF">CC77DRAFT_1014990</name>
</gene>